<dbReference type="EMBL" id="KN832099">
    <property type="protein sequence ID" value="KIN94403.1"/>
    <property type="molecule type" value="Genomic_DNA"/>
</dbReference>
<evidence type="ECO:0000256" key="1">
    <source>
        <dbReference type="SAM" id="MobiDB-lite"/>
    </source>
</evidence>
<evidence type="ECO:0000313" key="3">
    <source>
        <dbReference type="Proteomes" id="UP000054217"/>
    </source>
</evidence>
<dbReference type="InParanoid" id="A0A0C3NG20"/>
<organism evidence="2 3">
    <name type="scientific">Pisolithus tinctorius Marx 270</name>
    <dbReference type="NCBI Taxonomy" id="870435"/>
    <lineage>
        <taxon>Eukaryota</taxon>
        <taxon>Fungi</taxon>
        <taxon>Dikarya</taxon>
        <taxon>Basidiomycota</taxon>
        <taxon>Agaricomycotina</taxon>
        <taxon>Agaricomycetes</taxon>
        <taxon>Agaricomycetidae</taxon>
        <taxon>Boletales</taxon>
        <taxon>Sclerodermatineae</taxon>
        <taxon>Pisolithaceae</taxon>
        <taxon>Pisolithus</taxon>
    </lineage>
</organism>
<dbReference type="AlphaFoldDB" id="A0A0C3NG20"/>
<dbReference type="HOGENOM" id="CLU_043184_0_0_1"/>
<proteinExistence type="predicted"/>
<accession>A0A0C3NG20</accession>
<feature type="region of interest" description="Disordered" evidence="1">
    <location>
        <begin position="261"/>
        <end position="294"/>
    </location>
</feature>
<evidence type="ECO:0000313" key="2">
    <source>
        <dbReference type="EMBL" id="KIN94403.1"/>
    </source>
</evidence>
<feature type="region of interest" description="Disordered" evidence="1">
    <location>
        <begin position="224"/>
        <end position="248"/>
    </location>
</feature>
<dbReference type="STRING" id="870435.A0A0C3NG20"/>
<sequence length="384" mass="43061">MDSQRTKRLKLYAKTLCEAHQIPDKTLMDFIDTGNVFYMLVDIKAHLVKSEVAQKSTQFQTLQEALRGKDFEAGLHTRLVVCMLSPNLTAYVTDTQQHIMEFISEHPDMFKVPAAVLDDAELKGILGKLVTKSLAGIQSTLKSQLITSIVKKTCIIDVTKVLARSSSGMETEVSHWNRVAFLCRCLRIFLIGTSDHHIASLDACYTARLLPMLKSDMRAKIQQDMGKDLDDPEEQTQEGDREGQGDGVGDVCVTAATEDLDGSFFNDTTPLEDDADGPVDGEDSNADGVDDLDDDDSGFGLNGKLVRFNRQKFWNYVDYMLALLRDTSRKAANSKEDYEKEINRIMVQIFQDDLQDCPGTRKGSRLVAVVHPPWQSTIQHELMW</sequence>
<dbReference type="Proteomes" id="UP000054217">
    <property type="component" value="Unassembled WGS sequence"/>
</dbReference>
<dbReference type="OrthoDB" id="2645380at2759"/>
<reference evidence="2 3" key="1">
    <citation type="submission" date="2014-04" db="EMBL/GenBank/DDBJ databases">
        <authorList>
            <consortium name="DOE Joint Genome Institute"/>
            <person name="Kuo A."/>
            <person name="Kohler A."/>
            <person name="Costa M.D."/>
            <person name="Nagy L.G."/>
            <person name="Floudas D."/>
            <person name="Copeland A."/>
            <person name="Barry K.W."/>
            <person name="Cichocki N."/>
            <person name="Veneault-Fourrey C."/>
            <person name="LaButti K."/>
            <person name="Lindquist E.A."/>
            <person name="Lipzen A."/>
            <person name="Lundell T."/>
            <person name="Morin E."/>
            <person name="Murat C."/>
            <person name="Sun H."/>
            <person name="Tunlid A."/>
            <person name="Henrissat B."/>
            <person name="Grigoriev I.V."/>
            <person name="Hibbett D.S."/>
            <person name="Martin F."/>
            <person name="Nordberg H.P."/>
            <person name="Cantor M.N."/>
            <person name="Hua S.X."/>
        </authorList>
    </citation>
    <scope>NUCLEOTIDE SEQUENCE [LARGE SCALE GENOMIC DNA]</scope>
    <source>
        <strain evidence="2 3">Marx 270</strain>
    </source>
</reference>
<name>A0A0C3NG20_PISTI</name>
<feature type="compositionally biased region" description="Acidic residues" evidence="1">
    <location>
        <begin position="270"/>
        <end position="294"/>
    </location>
</feature>
<protein>
    <submittedName>
        <fullName evidence="2">Uncharacterized protein</fullName>
    </submittedName>
</protein>
<keyword evidence="3" id="KW-1185">Reference proteome</keyword>
<reference evidence="3" key="2">
    <citation type="submission" date="2015-01" db="EMBL/GenBank/DDBJ databases">
        <title>Evolutionary Origins and Diversification of the Mycorrhizal Mutualists.</title>
        <authorList>
            <consortium name="DOE Joint Genome Institute"/>
            <consortium name="Mycorrhizal Genomics Consortium"/>
            <person name="Kohler A."/>
            <person name="Kuo A."/>
            <person name="Nagy L.G."/>
            <person name="Floudas D."/>
            <person name="Copeland A."/>
            <person name="Barry K.W."/>
            <person name="Cichocki N."/>
            <person name="Veneault-Fourrey C."/>
            <person name="LaButti K."/>
            <person name="Lindquist E.A."/>
            <person name="Lipzen A."/>
            <person name="Lundell T."/>
            <person name="Morin E."/>
            <person name="Murat C."/>
            <person name="Riley R."/>
            <person name="Ohm R."/>
            <person name="Sun H."/>
            <person name="Tunlid A."/>
            <person name="Henrissat B."/>
            <person name="Grigoriev I.V."/>
            <person name="Hibbett D.S."/>
            <person name="Martin F."/>
        </authorList>
    </citation>
    <scope>NUCLEOTIDE SEQUENCE [LARGE SCALE GENOMIC DNA]</scope>
    <source>
        <strain evidence="3">Marx 270</strain>
    </source>
</reference>
<gene>
    <name evidence="2" type="ORF">M404DRAFT_35095</name>
</gene>